<evidence type="ECO:0000256" key="2">
    <source>
        <dbReference type="ARBA" id="ARBA00022448"/>
    </source>
</evidence>
<evidence type="ECO:0000313" key="11">
    <source>
        <dbReference type="Proteomes" id="UP000294947"/>
    </source>
</evidence>
<dbReference type="AlphaFoldDB" id="A0A4R4XPC0"/>
<organism evidence="10 11">
    <name type="scientific">Saccharopolyspora elongata</name>
    <dbReference type="NCBI Taxonomy" id="2530387"/>
    <lineage>
        <taxon>Bacteria</taxon>
        <taxon>Bacillati</taxon>
        <taxon>Actinomycetota</taxon>
        <taxon>Actinomycetes</taxon>
        <taxon>Pseudonocardiales</taxon>
        <taxon>Pseudonocardiaceae</taxon>
        <taxon>Saccharopolyspora</taxon>
    </lineage>
</organism>
<reference evidence="10 11" key="1">
    <citation type="submission" date="2019-03" db="EMBL/GenBank/DDBJ databases">
        <title>Draft genome sequences of novel Actinobacteria.</title>
        <authorList>
            <person name="Sahin N."/>
            <person name="Ay H."/>
            <person name="Saygin H."/>
        </authorList>
    </citation>
    <scope>NUCLEOTIDE SEQUENCE [LARGE SCALE GENOMIC DNA]</scope>
    <source>
        <strain evidence="10 11">7K502</strain>
    </source>
</reference>
<dbReference type="GO" id="GO:0005886">
    <property type="term" value="C:plasma membrane"/>
    <property type="evidence" value="ECO:0007669"/>
    <property type="project" value="UniProtKB-SubCell"/>
</dbReference>
<keyword evidence="3" id="KW-1003">Cell membrane</keyword>
<dbReference type="Gene3D" id="1.10.3730.20">
    <property type="match status" value="1"/>
</dbReference>
<keyword evidence="11" id="KW-1185">Reference proteome</keyword>
<feature type="transmembrane region" description="Helical" evidence="9">
    <location>
        <begin position="57"/>
        <end position="76"/>
    </location>
</feature>
<comment type="subcellular location">
    <subcellularLocation>
        <location evidence="1 7">Cell membrane</location>
        <topology evidence="1 7">Multi-pass membrane protein</topology>
    </subcellularLocation>
</comment>
<dbReference type="PANTHER" id="PTHR30561">
    <property type="entry name" value="SMR FAMILY PROTON-DEPENDENT DRUG EFFLUX TRANSPORTER SUGE"/>
    <property type="match status" value="1"/>
</dbReference>
<comment type="similarity">
    <text evidence="7">Belongs to the drug/metabolite transporter (DMT) superfamily. Small multidrug resistance (SMR) (TC 2.A.7.1) family.</text>
</comment>
<dbReference type="GO" id="GO:0022857">
    <property type="term" value="F:transmembrane transporter activity"/>
    <property type="evidence" value="ECO:0007669"/>
    <property type="project" value="InterPro"/>
</dbReference>
<gene>
    <name evidence="10" type="ORF">E1288_45710</name>
</gene>
<keyword evidence="6 9" id="KW-0472">Membrane</keyword>
<dbReference type="InterPro" id="IPR000390">
    <property type="entry name" value="Small_drug/metabolite_transptr"/>
</dbReference>
<dbReference type="InterPro" id="IPR045324">
    <property type="entry name" value="Small_multidrug_res"/>
</dbReference>
<comment type="caution">
    <text evidence="10">The sequence shown here is derived from an EMBL/GenBank/DDBJ whole genome shotgun (WGS) entry which is preliminary data.</text>
</comment>
<proteinExistence type="inferred from homology"/>
<dbReference type="Pfam" id="PF00893">
    <property type="entry name" value="Multi_Drug_Res"/>
    <property type="match status" value="1"/>
</dbReference>
<keyword evidence="5 9" id="KW-1133">Transmembrane helix</keyword>
<dbReference type="PANTHER" id="PTHR30561:SF0">
    <property type="entry name" value="GUANIDINIUM EXPORTER"/>
    <property type="match status" value="1"/>
</dbReference>
<evidence type="ECO:0000256" key="1">
    <source>
        <dbReference type="ARBA" id="ARBA00004651"/>
    </source>
</evidence>
<dbReference type="RefSeq" id="WP_132495531.1">
    <property type="nucleotide sequence ID" value="NZ_SMKW01000172.1"/>
</dbReference>
<feature type="transmembrane region" description="Helical" evidence="9">
    <location>
        <begin position="88"/>
        <end position="108"/>
    </location>
</feature>
<evidence type="ECO:0000256" key="7">
    <source>
        <dbReference type="RuleBase" id="RU003942"/>
    </source>
</evidence>
<accession>A0A4R4XPC0</accession>
<evidence type="ECO:0000256" key="5">
    <source>
        <dbReference type="ARBA" id="ARBA00022989"/>
    </source>
</evidence>
<feature type="compositionally biased region" description="Basic and acidic residues" evidence="8">
    <location>
        <begin position="117"/>
        <end position="127"/>
    </location>
</feature>
<dbReference type="OrthoDB" id="21828at2"/>
<evidence type="ECO:0000256" key="6">
    <source>
        <dbReference type="ARBA" id="ARBA00023136"/>
    </source>
</evidence>
<evidence type="ECO:0000313" key="10">
    <source>
        <dbReference type="EMBL" id="TDD33208.1"/>
    </source>
</evidence>
<dbReference type="SUPFAM" id="SSF103481">
    <property type="entry name" value="Multidrug resistance efflux transporter EmrE"/>
    <property type="match status" value="1"/>
</dbReference>
<dbReference type="Proteomes" id="UP000294947">
    <property type="component" value="Unassembled WGS sequence"/>
</dbReference>
<dbReference type="EMBL" id="SMKW01000172">
    <property type="protein sequence ID" value="TDD33208.1"/>
    <property type="molecule type" value="Genomic_DNA"/>
</dbReference>
<evidence type="ECO:0000256" key="9">
    <source>
        <dbReference type="SAM" id="Phobius"/>
    </source>
</evidence>
<evidence type="ECO:0000256" key="8">
    <source>
        <dbReference type="SAM" id="MobiDB-lite"/>
    </source>
</evidence>
<feature type="transmembrane region" description="Helical" evidence="9">
    <location>
        <begin position="33"/>
        <end position="50"/>
    </location>
</feature>
<evidence type="ECO:0000256" key="4">
    <source>
        <dbReference type="ARBA" id="ARBA00022692"/>
    </source>
</evidence>
<feature type="region of interest" description="Disordered" evidence="8">
    <location>
        <begin position="108"/>
        <end position="133"/>
    </location>
</feature>
<keyword evidence="4 7" id="KW-0812">Transmembrane</keyword>
<keyword evidence="2" id="KW-0813">Transport</keyword>
<protein>
    <submittedName>
        <fullName evidence="10">Multidrug efflux SMR transporter</fullName>
    </submittedName>
</protein>
<sequence>MAWLILVVSALFEAVWATALGESNGFTELGPVVVFLIGIVISLGGLAYAMKAIPVGVAYSVWVGIGAALTVVLAVARGNEPVSLPKLLFITGIVGCVIGLKLVSSTVPDQQNAPRSSKHDDPDHGQDSTHAML</sequence>
<evidence type="ECO:0000256" key="3">
    <source>
        <dbReference type="ARBA" id="ARBA00022475"/>
    </source>
</evidence>
<name>A0A4R4XPC0_9PSEU</name>
<dbReference type="InterPro" id="IPR037185">
    <property type="entry name" value="EmrE-like"/>
</dbReference>